<organism evidence="2 3">
    <name type="scientific">Desulfotruncus arcticus DSM 17038</name>
    <dbReference type="NCBI Taxonomy" id="1121424"/>
    <lineage>
        <taxon>Bacteria</taxon>
        <taxon>Bacillati</taxon>
        <taxon>Bacillota</taxon>
        <taxon>Clostridia</taxon>
        <taxon>Eubacteriales</taxon>
        <taxon>Desulfallaceae</taxon>
        <taxon>Desulfotruncus</taxon>
    </lineage>
</organism>
<evidence type="ECO:0000313" key="2">
    <source>
        <dbReference type="EMBL" id="SFH00198.1"/>
    </source>
</evidence>
<evidence type="ECO:0000313" key="3">
    <source>
        <dbReference type="Proteomes" id="UP000199337"/>
    </source>
</evidence>
<proteinExistence type="predicted"/>
<dbReference type="InterPro" id="IPR050484">
    <property type="entry name" value="Transf_Hexapept/Carb_Anhydrase"/>
</dbReference>
<dbReference type="EMBL" id="FOOX01000013">
    <property type="protein sequence ID" value="SFH00198.1"/>
    <property type="molecule type" value="Genomic_DNA"/>
</dbReference>
<dbReference type="GO" id="GO:0016740">
    <property type="term" value="F:transferase activity"/>
    <property type="evidence" value="ECO:0007669"/>
    <property type="project" value="UniProtKB-KW"/>
</dbReference>
<dbReference type="AlphaFoldDB" id="A0A1I2WFY5"/>
<evidence type="ECO:0000259" key="1">
    <source>
        <dbReference type="Pfam" id="PF25087"/>
    </source>
</evidence>
<feature type="domain" description="Mannose-1-phosphate guanyltransferase C-terminal" evidence="1">
    <location>
        <begin position="32"/>
        <end position="128"/>
    </location>
</feature>
<dbReference type="STRING" id="341036.SAMN05660649_03482"/>
<dbReference type="InterPro" id="IPR056729">
    <property type="entry name" value="GMPPB_C"/>
</dbReference>
<dbReference type="InterPro" id="IPR047324">
    <property type="entry name" value="LbH_gamma_CA-like"/>
</dbReference>
<sequence>MLRQTLIGDVTVEDEASIWFGAQLRADFGKIVVGPGSSIQDNVVVHMLPGGQTVIEEGVTVAHGAVLHNCTLKKGCIIGMNAVILDNAVVGEQAMIAAGSVVTDGTQIPDRYLAAGTPAKPKKELSGNSLWWVEQSANAYVALAENYLKQGIGKVEK</sequence>
<protein>
    <submittedName>
        <fullName evidence="2">Carbonic anhydrase or acetyltransferase, isoleucine patch superfamily</fullName>
    </submittedName>
</protein>
<gene>
    <name evidence="2" type="ORF">SAMN05660649_03482</name>
</gene>
<keyword evidence="2" id="KW-0808">Transferase</keyword>
<dbReference type="PANTHER" id="PTHR13061:SF29">
    <property type="entry name" value="GAMMA CARBONIC ANHYDRASE-LIKE 1, MITOCHONDRIAL-RELATED"/>
    <property type="match status" value="1"/>
</dbReference>
<dbReference type="Proteomes" id="UP000199337">
    <property type="component" value="Unassembled WGS sequence"/>
</dbReference>
<accession>A0A1I2WFY5</accession>
<keyword evidence="3" id="KW-1185">Reference proteome</keyword>
<reference evidence="3" key="1">
    <citation type="submission" date="2016-10" db="EMBL/GenBank/DDBJ databases">
        <authorList>
            <person name="Varghese N."/>
            <person name="Submissions S."/>
        </authorList>
    </citation>
    <scope>NUCLEOTIDE SEQUENCE [LARGE SCALE GENOMIC DNA]</scope>
    <source>
        <strain evidence="3">DSM 17038</strain>
    </source>
</reference>
<dbReference type="SUPFAM" id="SSF51161">
    <property type="entry name" value="Trimeric LpxA-like enzymes"/>
    <property type="match status" value="1"/>
</dbReference>
<dbReference type="Gene3D" id="2.160.10.10">
    <property type="entry name" value="Hexapeptide repeat proteins"/>
    <property type="match status" value="1"/>
</dbReference>
<dbReference type="InterPro" id="IPR011004">
    <property type="entry name" value="Trimer_LpxA-like_sf"/>
</dbReference>
<dbReference type="CDD" id="cd04645">
    <property type="entry name" value="LbH_gamma_CA_like"/>
    <property type="match status" value="1"/>
</dbReference>
<dbReference type="PANTHER" id="PTHR13061">
    <property type="entry name" value="DYNACTIN SUBUNIT P25"/>
    <property type="match status" value="1"/>
</dbReference>
<name>A0A1I2WFY5_9FIRM</name>
<dbReference type="Pfam" id="PF25087">
    <property type="entry name" value="GMPPB_C"/>
    <property type="match status" value="1"/>
</dbReference>